<dbReference type="OrthoDB" id="6225685at2"/>
<comment type="caution">
    <text evidence="2">The sequence shown here is derived from an EMBL/GenBank/DDBJ whole genome shotgun (WGS) entry which is preliminary data.</text>
</comment>
<dbReference type="Proteomes" id="UP000316008">
    <property type="component" value="Unassembled WGS sequence"/>
</dbReference>
<protein>
    <recommendedName>
        <fullName evidence="1">Bacterial toxin 23 domain-containing protein</fullName>
    </recommendedName>
</protein>
<reference evidence="2 3" key="1">
    <citation type="submission" date="2019-07" db="EMBL/GenBank/DDBJ databases">
        <authorList>
            <person name="Huq M.A."/>
        </authorList>
    </citation>
    <scope>NUCLEOTIDE SEQUENCE [LARGE SCALE GENOMIC DNA]</scope>
    <source>
        <strain evidence="2 3">MAH-3</strain>
    </source>
</reference>
<dbReference type="AlphaFoldDB" id="A0A556N6E8"/>
<organism evidence="2 3">
    <name type="scientific">Fluviicola chungangensis</name>
    <dbReference type="NCBI Taxonomy" id="2597671"/>
    <lineage>
        <taxon>Bacteria</taxon>
        <taxon>Pseudomonadati</taxon>
        <taxon>Bacteroidota</taxon>
        <taxon>Flavobacteriia</taxon>
        <taxon>Flavobacteriales</taxon>
        <taxon>Crocinitomicaceae</taxon>
        <taxon>Fluviicola</taxon>
    </lineage>
</organism>
<evidence type="ECO:0000313" key="3">
    <source>
        <dbReference type="Proteomes" id="UP000316008"/>
    </source>
</evidence>
<sequence>MYFVKTDDFGLKIVNSSSMNRLLFLFFLLSPVVVFCQNRWKPNAGIKATLLVTFGSHQNSLGIKLDSYVGNDFVQLNAGITTRYFLTNLGNRSDFGELRLSAGGVLMFGKGKNSVNMDWDGALHQSKSEYSIGYAHYWYLDRLGTSQRSGAWNLGIQRIDILMENDVFGGQAKDRFRTGGLIVSYRDSLYKASVGLMIWTGETGETTWDRTAIPGAPNGYRDLTSRPFGKLNHGILYGELKHRFVGVQTAGARLGWDSEQIRHIFQNKLSHDLVLFPKKMVRRTPHYPRLDESGNNVFSKKEARKPRFYFSTFLNDGLPY</sequence>
<dbReference type="Pfam" id="PF15528">
    <property type="entry name" value="Ntox23"/>
    <property type="match status" value="1"/>
</dbReference>
<accession>A0A556N6E8</accession>
<evidence type="ECO:0000259" key="1">
    <source>
        <dbReference type="Pfam" id="PF15528"/>
    </source>
</evidence>
<proteinExistence type="predicted"/>
<dbReference type="InterPro" id="IPR029115">
    <property type="entry name" value="Ntox23"/>
</dbReference>
<dbReference type="EMBL" id="VLPL01000001">
    <property type="protein sequence ID" value="TSJ47764.1"/>
    <property type="molecule type" value="Genomic_DNA"/>
</dbReference>
<keyword evidence="3" id="KW-1185">Reference proteome</keyword>
<feature type="domain" description="Bacterial toxin 23" evidence="1">
    <location>
        <begin position="76"/>
        <end position="272"/>
    </location>
</feature>
<evidence type="ECO:0000313" key="2">
    <source>
        <dbReference type="EMBL" id="TSJ47764.1"/>
    </source>
</evidence>
<gene>
    <name evidence="2" type="ORF">FO442_01145</name>
</gene>
<name>A0A556N6E8_9FLAO</name>